<organism evidence="1 2">
    <name type="scientific">Aquarana catesbeiana</name>
    <name type="common">American bullfrog</name>
    <name type="synonym">Rana catesbeiana</name>
    <dbReference type="NCBI Taxonomy" id="8400"/>
    <lineage>
        <taxon>Eukaryota</taxon>
        <taxon>Metazoa</taxon>
        <taxon>Chordata</taxon>
        <taxon>Craniata</taxon>
        <taxon>Vertebrata</taxon>
        <taxon>Euteleostomi</taxon>
        <taxon>Amphibia</taxon>
        <taxon>Batrachia</taxon>
        <taxon>Anura</taxon>
        <taxon>Neobatrachia</taxon>
        <taxon>Ranoidea</taxon>
        <taxon>Ranidae</taxon>
        <taxon>Aquarana</taxon>
    </lineage>
</organism>
<proteinExistence type="predicted"/>
<name>A0A2G9SEG4_AQUCT</name>
<evidence type="ECO:0000313" key="2">
    <source>
        <dbReference type="Proteomes" id="UP000228934"/>
    </source>
</evidence>
<keyword evidence="2" id="KW-1185">Reference proteome</keyword>
<dbReference type="AlphaFoldDB" id="A0A2G9SEG4"/>
<dbReference type="EMBL" id="KV924492">
    <property type="protein sequence ID" value="PIO38538.1"/>
    <property type="molecule type" value="Genomic_DNA"/>
</dbReference>
<accession>A0A2G9SEG4</accession>
<sequence>MQDLQEVTQDLHYENFRSERLKKGGGSVENVEVSKDQILLEKEAEAWIDNSQQELQPVRDLFSLACCNVKMLTLLFTSFTKLDLSEA</sequence>
<dbReference type="OrthoDB" id="416553at2759"/>
<gene>
    <name evidence="1" type="ORF">AB205_0138760</name>
</gene>
<protein>
    <submittedName>
        <fullName evidence="1">Uncharacterized protein</fullName>
    </submittedName>
</protein>
<dbReference type="Proteomes" id="UP000228934">
    <property type="component" value="Unassembled WGS sequence"/>
</dbReference>
<reference evidence="2" key="1">
    <citation type="journal article" date="2017" name="Nat. Commun.">
        <title>The North American bullfrog draft genome provides insight into hormonal regulation of long noncoding RNA.</title>
        <authorList>
            <person name="Hammond S.A."/>
            <person name="Warren R.L."/>
            <person name="Vandervalk B.P."/>
            <person name="Kucuk E."/>
            <person name="Khan H."/>
            <person name="Gibb E.A."/>
            <person name="Pandoh P."/>
            <person name="Kirk H."/>
            <person name="Zhao Y."/>
            <person name="Jones M."/>
            <person name="Mungall A.J."/>
            <person name="Coope R."/>
            <person name="Pleasance S."/>
            <person name="Moore R.A."/>
            <person name="Holt R.A."/>
            <person name="Round J.M."/>
            <person name="Ohora S."/>
            <person name="Walle B.V."/>
            <person name="Veldhoen N."/>
            <person name="Helbing C.C."/>
            <person name="Birol I."/>
        </authorList>
    </citation>
    <scope>NUCLEOTIDE SEQUENCE [LARGE SCALE GENOMIC DNA]</scope>
</reference>
<evidence type="ECO:0000313" key="1">
    <source>
        <dbReference type="EMBL" id="PIO38538.1"/>
    </source>
</evidence>